<feature type="non-terminal residue" evidence="2">
    <location>
        <position position="55"/>
    </location>
</feature>
<name>A0A8S3H794_9BILA</name>
<sequence length="55" mass="6322">NFDNLKELCLSKLTNASLESFQRLFDGKHIFRNLALLKLGECHSIDDNCVRSIIK</sequence>
<evidence type="ECO:0000313" key="2">
    <source>
        <dbReference type="EMBL" id="CAF5174876.1"/>
    </source>
</evidence>
<reference evidence="2" key="1">
    <citation type="submission" date="2021-02" db="EMBL/GenBank/DDBJ databases">
        <authorList>
            <person name="Nowell W R."/>
        </authorList>
    </citation>
    <scope>NUCLEOTIDE SEQUENCE</scope>
</reference>
<organism evidence="2 3">
    <name type="scientific">Rotaria magnacalcarata</name>
    <dbReference type="NCBI Taxonomy" id="392030"/>
    <lineage>
        <taxon>Eukaryota</taxon>
        <taxon>Metazoa</taxon>
        <taxon>Spiralia</taxon>
        <taxon>Gnathifera</taxon>
        <taxon>Rotifera</taxon>
        <taxon>Eurotatoria</taxon>
        <taxon>Bdelloidea</taxon>
        <taxon>Philodinida</taxon>
        <taxon>Philodinidae</taxon>
        <taxon>Rotaria</taxon>
    </lineage>
</organism>
<dbReference type="Proteomes" id="UP000681720">
    <property type="component" value="Unassembled WGS sequence"/>
</dbReference>
<protein>
    <submittedName>
        <fullName evidence="2">Uncharacterized protein</fullName>
    </submittedName>
</protein>
<dbReference type="Proteomes" id="UP000681967">
    <property type="component" value="Unassembled WGS sequence"/>
</dbReference>
<proteinExistence type="predicted"/>
<gene>
    <name evidence="2" type="ORF">BYL167_LOCUS78015</name>
    <name evidence="1" type="ORF">GIL414_LOCUS22120</name>
</gene>
<dbReference type="EMBL" id="CAJOBH010285710">
    <property type="protein sequence ID" value="CAF5174876.1"/>
    <property type="molecule type" value="Genomic_DNA"/>
</dbReference>
<dbReference type="EMBL" id="CAJOBJ010020987">
    <property type="protein sequence ID" value="CAF4214559.1"/>
    <property type="molecule type" value="Genomic_DNA"/>
</dbReference>
<accession>A0A8S3H794</accession>
<evidence type="ECO:0000313" key="3">
    <source>
        <dbReference type="Proteomes" id="UP000681967"/>
    </source>
</evidence>
<evidence type="ECO:0000313" key="1">
    <source>
        <dbReference type="EMBL" id="CAF4214559.1"/>
    </source>
</evidence>
<comment type="caution">
    <text evidence="2">The sequence shown here is derived from an EMBL/GenBank/DDBJ whole genome shotgun (WGS) entry which is preliminary data.</text>
</comment>
<dbReference type="AlphaFoldDB" id="A0A8S3H794"/>
<feature type="non-terminal residue" evidence="2">
    <location>
        <position position="1"/>
    </location>
</feature>